<protein>
    <recommendedName>
        <fullName evidence="4 17">Undecaprenyl-diphosphatase</fullName>
        <ecNumber evidence="3 17">3.6.1.27</ecNumber>
    </recommendedName>
    <alternativeName>
        <fullName evidence="15 17">Bacitracin resistance protein</fullName>
    </alternativeName>
    <alternativeName>
        <fullName evidence="14 17">Undecaprenyl pyrophosphate phosphatase</fullName>
    </alternativeName>
</protein>
<gene>
    <name evidence="17 18" type="primary">uppP</name>
    <name evidence="18" type="ORF">CVT63_06460</name>
</gene>
<evidence type="ECO:0000256" key="9">
    <source>
        <dbReference type="ARBA" id="ARBA00022984"/>
    </source>
</evidence>
<evidence type="ECO:0000256" key="4">
    <source>
        <dbReference type="ARBA" id="ARBA00021581"/>
    </source>
</evidence>
<dbReference type="PANTHER" id="PTHR30622">
    <property type="entry name" value="UNDECAPRENYL-DIPHOSPHATASE"/>
    <property type="match status" value="1"/>
</dbReference>
<dbReference type="GO" id="GO:0046677">
    <property type="term" value="P:response to antibiotic"/>
    <property type="evidence" value="ECO:0007669"/>
    <property type="project" value="UniProtKB-UniRule"/>
</dbReference>
<evidence type="ECO:0000313" key="19">
    <source>
        <dbReference type="Proteomes" id="UP000233654"/>
    </source>
</evidence>
<keyword evidence="6 17" id="KW-0812">Transmembrane</keyword>
<comment type="catalytic activity">
    <reaction evidence="16 17">
        <text>di-trans,octa-cis-undecaprenyl diphosphate + H2O = di-trans,octa-cis-undecaprenyl phosphate + phosphate + H(+)</text>
        <dbReference type="Rhea" id="RHEA:28094"/>
        <dbReference type="ChEBI" id="CHEBI:15377"/>
        <dbReference type="ChEBI" id="CHEBI:15378"/>
        <dbReference type="ChEBI" id="CHEBI:43474"/>
        <dbReference type="ChEBI" id="CHEBI:58405"/>
        <dbReference type="ChEBI" id="CHEBI:60392"/>
        <dbReference type="EC" id="3.6.1.27"/>
    </reaction>
</comment>
<evidence type="ECO:0000256" key="6">
    <source>
        <dbReference type="ARBA" id="ARBA00022692"/>
    </source>
</evidence>
<evidence type="ECO:0000256" key="12">
    <source>
        <dbReference type="ARBA" id="ARBA00023251"/>
    </source>
</evidence>
<evidence type="ECO:0000256" key="17">
    <source>
        <dbReference type="HAMAP-Rule" id="MF_01006"/>
    </source>
</evidence>
<evidence type="ECO:0000256" key="8">
    <source>
        <dbReference type="ARBA" id="ARBA00022960"/>
    </source>
</evidence>
<keyword evidence="12 17" id="KW-0046">Antibiotic resistance</keyword>
<dbReference type="Proteomes" id="UP000233654">
    <property type="component" value="Unassembled WGS sequence"/>
</dbReference>
<keyword evidence="13 17" id="KW-0961">Cell wall biogenesis/degradation</keyword>
<proteinExistence type="inferred from homology"/>
<feature type="transmembrane region" description="Helical" evidence="17">
    <location>
        <begin position="254"/>
        <end position="270"/>
    </location>
</feature>
<evidence type="ECO:0000256" key="5">
    <source>
        <dbReference type="ARBA" id="ARBA00022475"/>
    </source>
</evidence>
<comment type="caution">
    <text evidence="18">The sequence shown here is derived from an EMBL/GenBank/DDBJ whole genome shotgun (WGS) entry which is preliminary data.</text>
</comment>
<evidence type="ECO:0000256" key="14">
    <source>
        <dbReference type="ARBA" id="ARBA00032707"/>
    </source>
</evidence>
<accession>A0A2N3G4T4</accession>
<dbReference type="GO" id="GO:0050380">
    <property type="term" value="F:undecaprenyl-diphosphatase activity"/>
    <property type="evidence" value="ECO:0007669"/>
    <property type="project" value="UniProtKB-UniRule"/>
</dbReference>
<evidence type="ECO:0000313" key="18">
    <source>
        <dbReference type="EMBL" id="PKQ27729.1"/>
    </source>
</evidence>
<sequence length="271" mass="28884">MIPALQAAFLGMIQGMTEFVPVSSSGHLVLIPRLFGWPDQGMAFDVAVHMGTLLALLVFFRRDWIAVIKGFFRAFKRSPADWDGNMRLAWMLVLASIPAAIAGALLNNVIEENLRTPAWVAVFLLCGAAAMLAAEKMGRGLRGSGELKTRDAVVVGLAQTLALAPGVSRSGITISAGMLDGLNREAAARFAFLMAAPIIAGSGMYEALKLVKNGFPAQGPGVFAAGFAASAITGFFAVNFMLRYLKKRTLTPFIIYRVALAALAFAILALY</sequence>
<feature type="transmembrane region" description="Helical" evidence="17">
    <location>
        <begin position="116"/>
        <end position="134"/>
    </location>
</feature>
<feature type="transmembrane region" description="Helical" evidence="17">
    <location>
        <begin position="187"/>
        <end position="208"/>
    </location>
</feature>
<evidence type="ECO:0000256" key="10">
    <source>
        <dbReference type="ARBA" id="ARBA00022989"/>
    </source>
</evidence>
<keyword evidence="9 17" id="KW-0573">Peptidoglycan synthesis</keyword>
<evidence type="ECO:0000256" key="15">
    <source>
        <dbReference type="ARBA" id="ARBA00032932"/>
    </source>
</evidence>
<keyword evidence="11 17" id="KW-0472">Membrane</keyword>
<comment type="miscellaneous">
    <text evidence="17">Bacitracin is thought to be involved in the inhibition of peptidoglycan synthesis by sequestering undecaprenyl diphosphate, thereby reducing the pool of lipid carrier available.</text>
</comment>
<comment type="subcellular location">
    <subcellularLocation>
        <location evidence="1 17">Cell membrane</location>
        <topology evidence="1 17">Multi-pass membrane protein</topology>
    </subcellularLocation>
</comment>
<name>A0A2N3G4T4_9ACTN</name>
<dbReference type="PANTHER" id="PTHR30622:SF4">
    <property type="entry name" value="UNDECAPRENYL-DIPHOSPHATASE"/>
    <property type="match status" value="1"/>
</dbReference>
<dbReference type="HAMAP" id="MF_01006">
    <property type="entry name" value="Undec_diphosphatase"/>
    <property type="match status" value="1"/>
</dbReference>
<keyword evidence="5 17" id="KW-1003">Cell membrane</keyword>
<keyword evidence="10 17" id="KW-1133">Transmembrane helix</keyword>
<dbReference type="EC" id="3.6.1.27" evidence="3 17"/>
<organism evidence="18 19">
    <name type="scientific">Candidatus Anoxymicrobium japonicum</name>
    <dbReference type="NCBI Taxonomy" id="2013648"/>
    <lineage>
        <taxon>Bacteria</taxon>
        <taxon>Bacillati</taxon>
        <taxon>Actinomycetota</taxon>
        <taxon>Candidatus Geothermincolia</taxon>
        <taxon>Candidatus Geothermincolales</taxon>
        <taxon>Candidatus Anoxymicrobiaceae</taxon>
        <taxon>Candidatus Anoxymicrobium</taxon>
    </lineage>
</organism>
<keyword evidence="8 17" id="KW-0133">Cell shape</keyword>
<comment type="similarity">
    <text evidence="2 17">Belongs to the UppP family.</text>
</comment>
<comment type="function">
    <text evidence="17">Catalyzes the dephosphorylation of undecaprenyl diphosphate (UPP). Confers resistance to bacitracin.</text>
</comment>
<reference evidence="18 19" key="1">
    <citation type="journal article" date="2017" name="ISME J.">
        <title>Potential for microbial H2 and metal transformations associated with novel bacteria and archaea in deep terrestrial subsurface sediments.</title>
        <authorList>
            <person name="Hernsdorf A.W."/>
            <person name="Amano Y."/>
            <person name="Miyakawa K."/>
            <person name="Ise K."/>
            <person name="Suzuki Y."/>
            <person name="Anantharaman K."/>
            <person name="Probst A."/>
            <person name="Burstein D."/>
            <person name="Thomas B.C."/>
            <person name="Banfield J.F."/>
        </authorList>
    </citation>
    <scope>NUCLEOTIDE SEQUENCE [LARGE SCALE GENOMIC DNA]</scope>
    <source>
        <strain evidence="18">HGW-Actinobacteria-3</strain>
    </source>
</reference>
<feature type="transmembrane region" description="Helical" evidence="17">
    <location>
        <begin position="220"/>
        <end position="242"/>
    </location>
</feature>
<evidence type="ECO:0000256" key="13">
    <source>
        <dbReference type="ARBA" id="ARBA00023316"/>
    </source>
</evidence>
<keyword evidence="7 17" id="KW-0378">Hydrolase</keyword>
<dbReference type="AlphaFoldDB" id="A0A2N3G4T4"/>
<dbReference type="Pfam" id="PF02673">
    <property type="entry name" value="BacA"/>
    <property type="match status" value="1"/>
</dbReference>
<dbReference type="GO" id="GO:0008360">
    <property type="term" value="P:regulation of cell shape"/>
    <property type="evidence" value="ECO:0007669"/>
    <property type="project" value="UniProtKB-KW"/>
</dbReference>
<dbReference type="GO" id="GO:0005886">
    <property type="term" value="C:plasma membrane"/>
    <property type="evidence" value="ECO:0007669"/>
    <property type="project" value="UniProtKB-SubCell"/>
</dbReference>
<dbReference type="EMBL" id="PHEX01000059">
    <property type="protein sequence ID" value="PKQ27729.1"/>
    <property type="molecule type" value="Genomic_DNA"/>
</dbReference>
<feature type="transmembrane region" description="Helical" evidence="17">
    <location>
        <begin position="88"/>
        <end position="110"/>
    </location>
</feature>
<dbReference type="GO" id="GO:0071555">
    <property type="term" value="P:cell wall organization"/>
    <property type="evidence" value="ECO:0007669"/>
    <property type="project" value="UniProtKB-KW"/>
</dbReference>
<dbReference type="NCBIfam" id="TIGR00753">
    <property type="entry name" value="undec_PP_bacA"/>
    <property type="match status" value="1"/>
</dbReference>
<evidence type="ECO:0000256" key="2">
    <source>
        <dbReference type="ARBA" id="ARBA00010621"/>
    </source>
</evidence>
<evidence type="ECO:0000256" key="11">
    <source>
        <dbReference type="ARBA" id="ARBA00023136"/>
    </source>
</evidence>
<dbReference type="GO" id="GO:0009252">
    <property type="term" value="P:peptidoglycan biosynthetic process"/>
    <property type="evidence" value="ECO:0007669"/>
    <property type="project" value="UniProtKB-KW"/>
</dbReference>
<dbReference type="InterPro" id="IPR003824">
    <property type="entry name" value="UppP"/>
</dbReference>
<evidence type="ECO:0000256" key="3">
    <source>
        <dbReference type="ARBA" id="ARBA00012374"/>
    </source>
</evidence>
<evidence type="ECO:0000256" key="16">
    <source>
        <dbReference type="ARBA" id="ARBA00047594"/>
    </source>
</evidence>
<feature type="transmembrane region" description="Helical" evidence="17">
    <location>
        <begin position="41"/>
        <end position="60"/>
    </location>
</feature>
<evidence type="ECO:0000256" key="1">
    <source>
        <dbReference type="ARBA" id="ARBA00004651"/>
    </source>
</evidence>
<evidence type="ECO:0000256" key="7">
    <source>
        <dbReference type="ARBA" id="ARBA00022801"/>
    </source>
</evidence>